<dbReference type="PANTHER" id="PTHR40084">
    <property type="entry name" value="PHOSPHOHYDROLASE, PHP FAMILY"/>
    <property type="match status" value="1"/>
</dbReference>
<evidence type="ECO:0000313" key="2">
    <source>
        <dbReference type="Proteomes" id="UP000663505"/>
    </source>
</evidence>
<reference evidence="1 2" key="1">
    <citation type="submission" date="2021-02" db="EMBL/GenBank/DDBJ databases">
        <title>Alicyclobacillus curvatus sp. nov. and Alicyclobacillus mengziensis sp. nov., two acidophilic bacteria isolated from acid mine drainage.</title>
        <authorList>
            <person name="Huang Y."/>
        </authorList>
    </citation>
    <scope>NUCLEOTIDE SEQUENCE [LARGE SCALE GENOMIC DNA]</scope>
    <source>
        <strain evidence="1 2">S30H14</strain>
    </source>
</reference>
<sequence length="389" mass="42324">MTPGSRYFADFHIHVGRSKDQPVKMAAARNLTVEAVLREARERKGLDIITLIDGVCTNVLSELTELVAQGRLRELAGGGYEFENGLTVFIGSEVEIGGPSGGAAHFGCWFPTLSSATDFHGWLTTVQTNPSLSSQRARTDAYTLQNETTGRGGLFIVHHAFTPHKGIYGNCVSRLTEMVDMTLVDALELGLSADSDMADCLSELKDITFISNSDAHSAAKIAREYNALFVHAPTFEEVGLALHRQRGRFVAANFGLHPALGKYHRSRCAKCGKFWEVQSVGCSCGSTRSVIGVYDRLLQIRDTDVPAHPKHRPPYHYQVPLEFVPGLGPKSLTRLLDEFGTEMVVLNQVQVDALAAVVGEQLAGLIHRSRSGDVQFLEGGGGVYGKIIL</sequence>
<evidence type="ECO:0000313" key="1">
    <source>
        <dbReference type="EMBL" id="QSO49888.1"/>
    </source>
</evidence>
<accession>A0A9X7W363</accession>
<dbReference type="PANTHER" id="PTHR40084:SF1">
    <property type="entry name" value="PHOSPHOTRANSFERASE"/>
    <property type="match status" value="1"/>
</dbReference>
<dbReference type="EMBL" id="CP071182">
    <property type="protein sequence ID" value="QSO49888.1"/>
    <property type="molecule type" value="Genomic_DNA"/>
</dbReference>
<organism evidence="1 2">
    <name type="scientific">Alicyclobacillus mengziensis</name>
    <dbReference type="NCBI Taxonomy" id="2931921"/>
    <lineage>
        <taxon>Bacteria</taxon>
        <taxon>Bacillati</taxon>
        <taxon>Bacillota</taxon>
        <taxon>Bacilli</taxon>
        <taxon>Bacillales</taxon>
        <taxon>Alicyclobacillaceae</taxon>
        <taxon>Alicyclobacillus</taxon>
    </lineage>
</organism>
<dbReference type="KEGG" id="afx:JZ786_14700"/>
<gene>
    <name evidence="1" type="ORF">JZ786_14700</name>
</gene>
<name>A0A9X7W363_9BACL</name>
<dbReference type="SUPFAM" id="SSF89550">
    <property type="entry name" value="PHP domain-like"/>
    <property type="match status" value="1"/>
</dbReference>
<dbReference type="SUPFAM" id="SSF47781">
    <property type="entry name" value="RuvA domain 2-like"/>
    <property type="match status" value="1"/>
</dbReference>
<protein>
    <submittedName>
        <fullName evidence="1">TIGR00375 family protein</fullName>
    </submittedName>
</protein>
<dbReference type="CDD" id="cd19067">
    <property type="entry name" value="PfuEndoQ-like"/>
    <property type="match status" value="1"/>
</dbReference>
<dbReference type="Proteomes" id="UP000663505">
    <property type="component" value="Chromosome"/>
</dbReference>
<dbReference type="Gene3D" id="3.20.20.140">
    <property type="entry name" value="Metal-dependent hydrolases"/>
    <property type="match status" value="1"/>
</dbReference>
<keyword evidence="2" id="KW-1185">Reference proteome</keyword>
<dbReference type="InterPro" id="IPR016195">
    <property type="entry name" value="Pol/histidinol_Pase-like"/>
</dbReference>
<dbReference type="AlphaFoldDB" id="A0A9X7W363"/>
<dbReference type="InterPro" id="IPR010994">
    <property type="entry name" value="RuvA_2-like"/>
</dbReference>
<proteinExistence type="predicted"/>